<proteinExistence type="predicted"/>
<reference evidence="1" key="1">
    <citation type="submission" date="2020-07" db="EMBL/GenBank/DDBJ databases">
        <title>Methanobacterium. sp. MethCan genome.</title>
        <authorList>
            <person name="Postec A."/>
            <person name="Quemeneur M."/>
        </authorList>
    </citation>
    <scope>NUCLEOTIDE SEQUENCE</scope>
    <source>
        <strain evidence="1">MethCAN</strain>
    </source>
</reference>
<dbReference type="EMBL" id="CP058560">
    <property type="protein sequence ID" value="QUH22374.1"/>
    <property type="molecule type" value="Genomic_DNA"/>
</dbReference>
<sequence>MESVIRETRAVKYKTGEYDFRDKVNLIECLSELKPKQGQILELKLLKNK</sequence>
<protein>
    <submittedName>
        <fullName evidence="1">Uncharacterized protein</fullName>
    </submittedName>
</protein>
<evidence type="ECO:0000313" key="1">
    <source>
        <dbReference type="EMBL" id="QUH22374.1"/>
    </source>
</evidence>
<dbReference type="AlphaFoldDB" id="A0A8T8K1Y3"/>
<evidence type="ECO:0000313" key="2">
    <source>
        <dbReference type="Proteomes" id="UP000681041"/>
    </source>
</evidence>
<organism evidence="1 2">
    <name type="scientific">Methanobacterium alkalithermotolerans</name>
    <dbReference type="NCBI Taxonomy" id="2731220"/>
    <lineage>
        <taxon>Archaea</taxon>
        <taxon>Methanobacteriati</taxon>
        <taxon>Methanobacteriota</taxon>
        <taxon>Methanomada group</taxon>
        <taxon>Methanobacteria</taxon>
        <taxon>Methanobacteriales</taxon>
        <taxon>Methanobacteriaceae</taxon>
        <taxon>Methanobacterium</taxon>
    </lineage>
</organism>
<accession>A0A8T8K1Y3</accession>
<gene>
    <name evidence="1" type="ORF">HYG87_00630</name>
</gene>
<dbReference type="Proteomes" id="UP000681041">
    <property type="component" value="Chromosome"/>
</dbReference>
<dbReference type="OrthoDB" id="379782at2157"/>
<name>A0A8T8K1Y3_9EURY</name>
<keyword evidence="2" id="KW-1185">Reference proteome</keyword>
<dbReference type="KEGG" id="meme:HYG87_00630"/>
<dbReference type="GeneID" id="64819224"/>
<dbReference type="RefSeq" id="WP_211533317.1">
    <property type="nucleotide sequence ID" value="NZ_CP058560.1"/>
</dbReference>